<dbReference type="PANTHER" id="PTHR42743">
    <property type="entry name" value="AMINO-ACID AMINOTRANSFERASE"/>
    <property type="match status" value="1"/>
</dbReference>
<dbReference type="NCBIfam" id="TIGR01122">
    <property type="entry name" value="ilvE_I"/>
    <property type="match status" value="1"/>
</dbReference>
<protein>
    <recommendedName>
        <fullName evidence="12">Branched-chain-amino-acid aminotransferase</fullName>
        <shortName evidence="12">BCAT</shortName>
        <ecNumber evidence="12">2.6.1.42</ecNumber>
    </recommendedName>
</protein>
<comment type="function">
    <text evidence="12">Acts on leucine, isoleucine and valine.</text>
</comment>
<dbReference type="GO" id="GO:0009098">
    <property type="term" value="P:L-leucine biosynthetic process"/>
    <property type="evidence" value="ECO:0007669"/>
    <property type="project" value="UniProtKB-UniPathway"/>
</dbReference>
<dbReference type="GO" id="GO:0009097">
    <property type="term" value="P:isoleucine biosynthetic process"/>
    <property type="evidence" value="ECO:0007669"/>
    <property type="project" value="UniProtKB-UniPathway"/>
</dbReference>
<evidence type="ECO:0000256" key="12">
    <source>
        <dbReference type="RuleBase" id="RU364094"/>
    </source>
</evidence>
<dbReference type="EMBL" id="JACCBA010000001">
    <property type="protein sequence ID" value="NYD44634.1"/>
    <property type="molecule type" value="Genomic_DNA"/>
</dbReference>
<dbReference type="AlphaFoldDB" id="A0A7Y9JEU6"/>
<dbReference type="Proteomes" id="UP000529783">
    <property type="component" value="Unassembled WGS sequence"/>
</dbReference>
<reference evidence="13 14" key="1">
    <citation type="submission" date="2020-07" db="EMBL/GenBank/DDBJ databases">
        <title>Sequencing the genomes of 1000 actinobacteria strains.</title>
        <authorList>
            <person name="Klenk H.-P."/>
        </authorList>
    </citation>
    <scope>NUCLEOTIDE SEQUENCE [LARGE SCALE GENOMIC DNA]</scope>
    <source>
        <strain evidence="13 14">DSM 40398</strain>
    </source>
</reference>
<evidence type="ECO:0000256" key="5">
    <source>
        <dbReference type="ARBA" id="ARBA00009320"/>
    </source>
</evidence>
<dbReference type="FunFam" id="3.20.10.10:FF:000002">
    <property type="entry name" value="D-alanine aminotransferase"/>
    <property type="match status" value="1"/>
</dbReference>
<keyword evidence="8 12" id="KW-0663">Pyridoxal phosphate</keyword>
<gene>
    <name evidence="12" type="primary">ilvE</name>
    <name evidence="13" type="ORF">BJY14_000617</name>
</gene>
<comment type="catalytic activity">
    <reaction evidence="11 12">
        <text>L-leucine + 2-oxoglutarate = 4-methyl-2-oxopentanoate + L-glutamate</text>
        <dbReference type="Rhea" id="RHEA:18321"/>
        <dbReference type="ChEBI" id="CHEBI:16810"/>
        <dbReference type="ChEBI" id="CHEBI:17865"/>
        <dbReference type="ChEBI" id="CHEBI:29985"/>
        <dbReference type="ChEBI" id="CHEBI:57427"/>
        <dbReference type="EC" id="2.6.1.42"/>
    </reaction>
</comment>
<comment type="catalytic activity">
    <reaction evidence="9 12">
        <text>L-valine + 2-oxoglutarate = 3-methyl-2-oxobutanoate + L-glutamate</text>
        <dbReference type="Rhea" id="RHEA:24813"/>
        <dbReference type="ChEBI" id="CHEBI:11851"/>
        <dbReference type="ChEBI" id="CHEBI:16810"/>
        <dbReference type="ChEBI" id="CHEBI:29985"/>
        <dbReference type="ChEBI" id="CHEBI:57762"/>
        <dbReference type="EC" id="2.6.1.42"/>
    </reaction>
</comment>
<dbReference type="Pfam" id="PF01063">
    <property type="entry name" value="Aminotran_4"/>
    <property type="match status" value="1"/>
</dbReference>
<evidence type="ECO:0000256" key="2">
    <source>
        <dbReference type="ARBA" id="ARBA00004824"/>
    </source>
</evidence>
<evidence type="ECO:0000256" key="9">
    <source>
        <dbReference type="ARBA" id="ARBA00048212"/>
    </source>
</evidence>
<dbReference type="UniPathway" id="UPA00048">
    <property type="reaction ID" value="UER00073"/>
</dbReference>
<dbReference type="UniPathway" id="UPA00049">
    <property type="reaction ID" value="UER00062"/>
</dbReference>
<keyword evidence="12" id="KW-0100">Branched-chain amino acid biosynthesis</keyword>
<evidence type="ECO:0000313" key="13">
    <source>
        <dbReference type="EMBL" id="NYD44634.1"/>
    </source>
</evidence>
<dbReference type="Gene3D" id="3.30.470.10">
    <property type="match status" value="1"/>
</dbReference>
<evidence type="ECO:0000256" key="10">
    <source>
        <dbReference type="ARBA" id="ARBA00048798"/>
    </source>
</evidence>
<dbReference type="SUPFAM" id="SSF56752">
    <property type="entry name" value="D-aminoacid aminotransferase-like PLP-dependent enzymes"/>
    <property type="match status" value="1"/>
</dbReference>
<dbReference type="RefSeq" id="WP_179842188.1">
    <property type="nucleotide sequence ID" value="NZ_BAAASW010000005.1"/>
</dbReference>
<accession>A0A7Y9JEU6</accession>
<evidence type="ECO:0000256" key="1">
    <source>
        <dbReference type="ARBA" id="ARBA00001933"/>
    </source>
</evidence>
<comment type="cofactor">
    <cofactor evidence="1 12">
        <name>pyridoxal 5'-phosphate</name>
        <dbReference type="ChEBI" id="CHEBI:597326"/>
    </cofactor>
</comment>
<dbReference type="EC" id="2.6.1.42" evidence="12"/>
<evidence type="ECO:0000256" key="4">
    <source>
        <dbReference type="ARBA" id="ARBA00005072"/>
    </source>
</evidence>
<name>A0A7Y9JEU6_9ACTN</name>
<comment type="catalytic activity">
    <reaction evidence="10 12">
        <text>L-isoleucine + 2-oxoglutarate = (S)-3-methyl-2-oxopentanoate + L-glutamate</text>
        <dbReference type="Rhea" id="RHEA:24801"/>
        <dbReference type="ChEBI" id="CHEBI:16810"/>
        <dbReference type="ChEBI" id="CHEBI:29985"/>
        <dbReference type="ChEBI" id="CHEBI:35146"/>
        <dbReference type="ChEBI" id="CHEBI:58045"/>
        <dbReference type="EC" id="2.6.1.42"/>
    </reaction>
</comment>
<dbReference type="GO" id="GO:0009099">
    <property type="term" value="P:L-valine biosynthetic process"/>
    <property type="evidence" value="ECO:0007669"/>
    <property type="project" value="UniProtKB-UniPathway"/>
</dbReference>
<dbReference type="InterPro" id="IPR050571">
    <property type="entry name" value="Class-IV_PLP-Dep_Aminotrnsfr"/>
</dbReference>
<dbReference type="InterPro" id="IPR005785">
    <property type="entry name" value="B_amino_transI"/>
</dbReference>
<evidence type="ECO:0000256" key="11">
    <source>
        <dbReference type="ARBA" id="ARBA00049229"/>
    </source>
</evidence>
<dbReference type="Gene3D" id="3.20.10.10">
    <property type="entry name" value="D-amino Acid Aminotransferase, subunit A, domain 2"/>
    <property type="match status" value="1"/>
</dbReference>
<comment type="pathway">
    <text evidence="2 12">Amino-acid biosynthesis; L-isoleucine biosynthesis; L-isoleucine from 2-oxobutanoate: step 4/4.</text>
</comment>
<keyword evidence="7 12" id="KW-0808">Transferase</keyword>
<dbReference type="InterPro" id="IPR036038">
    <property type="entry name" value="Aminotransferase-like"/>
</dbReference>
<comment type="pathway">
    <text evidence="4 12">Amino-acid biosynthesis; L-leucine biosynthesis; L-leucine from 3-methyl-2-oxobutanoate: step 4/4.</text>
</comment>
<sequence length="316" mass="35121">MKPRHVLFRGRLVPYEDARLHVLTTTLKYGVGVFEGLRAYWKEDERELYIFRPHDHFRRLHDSLRVTGMDVPDGIDDLTERLTELIKANDLRQNLHIRVQAFVDNDDGTPDATGPVVVSMATIPMENYFGRAALDVCVSSWARISERSMPPRVKAIANYQNSRLAMLEARADGYTGAILLTHEGSVSEGPGYNVFVVRDGRIATPRVTDAILQGVTRDTVLQLASRHLGVEVEERRIDRTELYLADEVFVCGSAAEVTAVASIDRRPVGGGGAGETTTALQWLYDAATRGTLDREQGWVEPVYHPETSDAGSGSRV</sequence>
<proteinExistence type="inferred from homology"/>
<evidence type="ECO:0000256" key="8">
    <source>
        <dbReference type="ARBA" id="ARBA00022898"/>
    </source>
</evidence>
<dbReference type="InterPro" id="IPR043132">
    <property type="entry name" value="BCAT-like_C"/>
</dbReference>
<comment type="pathway">
    <text evidence="3 12">Amino-acid biosynthesis; L-valine biosynthesis; L-valine from pyruvate: step 4/4.</text>
</comment>
<dbReference type="GO" id="GO:0004084">
    <property type="term" value="F:branched-chain-amino-acid transaminase activity"/>
    <property type="evidence" value="ECO:0007669"/>
    <property type="project" value="UniProtKB-EC"/>
</dbReference>
<keyword evidence="12" id="KW-0028">Amino-acid biosynthesis</keyword>
<evidence type="ECO:0000256" key="7">
    <source>
        <dbReference type="ARBA" id="ARBA00022679"/>
    </source>
</evidence>
<dbReference type="InterPro" id="IPR043131">
    <property type="entry name" value="BCAT-like_N"/>
</dbReference>
<keyword evidence="14" id="KW-1185">Reference proteome</keyword>
<dbReference type="PANTHER" id="PTHR42743:SF4">
    <property type="entry name" value="BRANCHED-CHAIN-AMINO-ACID AMINOTRANSFERASE-RELATED"/>
    <property type="match status" value="1"/>
</dbReference>
<evidence type="ECO:0000313" key="14">
    <source>
        <dbReference type="Proteomes" id="UP000529783"/>
    </source>
</evidence>
<dbReference type="UniPathway" id="UPA00047">
    <property type="reaction ID" value="UER00058"/>
</dbReference>
<comment type="caution">
    <text evidence="13">The sequence shown here is derived from an EMBL/GenBank/DDBJ whole genome shotgun (WGS) entry which is preliminary data.</text>
</comment>
<comment type="similarity">
    <text evidence="5 12">Belongs to the class-IV pyridoxal-phosphate-dependent aminotransferase family.</text>
</comment>
<dbReference type="InterPro" id="IPR001544">
    <property type="entry name" value="Aminotrans_IV"/>
</dbReference>
<evidence type="ECO:0000256" key="3">
    <source>
        <dbReference type="ARBA" id="ARBA00004931"/>
    </source>
</evidence>
<organism evidence="13 14">
    <name type="scientific">Actinomadura luteofluorescens</name>
    <dbReference type="NCBI Taxonomy" id="46163"/>
    <lineage>
        <taxon>Bacteria</taxon>
        <taxon>Bacillati</taxon>
        <taxon>Actinomycetota</taxon>
        <taxon>Actinomycetes</taxon>
        <taxon>Streptosporangiales</taxon>
        <taxon>Thermomonosporaceae</taxon>
        <taxon>Actinomadura</taxon>
    </lineage>
</organism>
<dbReference type="NCBIfam" id="NF005146">
    <property type="entry name" value="PRK06606.1"/>
    <property type="match status" value="1"/>
</dbReference>
<evidence type="ECO:0000256" key="6">
    <source>
        <dbReference type="ARBA" id="ARBA00022576"/>
    </source>
</evidence>
<keyword evidence="6 12" id="KW-0032">Aminotransferase</keyword>